<comment type="similarity">
    <text evidence="1">Belongs to the short-chain dehydrogenases/reductases (SDR) family.</text>
</comment>
<dbReference type="InterPro" id="IPR036291">
    <property type="entry name" value="NAD(P)-bd_dom_sf"/>
</dbReference>
<dbReference type="AlphaFoldDB" id="A0A382DUE4"/>
<evidence type="ECO:0000256" key="2">
    <source>
        <dbReference type="ARBA" id="ARBA00023002"/>
    </source>
</evidence>
<name>A0A382DUE4_9ZZZZ</name>
<proteinExistence type="inferred from homology"/>
<dbReference type="GO" id="GO:0016616">
    <property type="term" value="F:oxidoreductase activity, acting on the CH-OH group of donors, NAD or NADP as acceptor"/>
    <property type="evidence" value="ECO:0007669"/>
    <property type="project" value="TreeGrafter"/>
</dbReference>
<dbReference type="Pfam" id="PF13561">
    <property type="entry name" value="adh_short_C2"/>
    <property type="match status" value="1"/>
</dbReference>
<accession>A0A382DUE4</accession>
<reference evidence="3" key="1">
    <citation type="submission" date="2018-05" db="EMBL/GenBank/DDBJ databases">
        <authorList>
            <person name="Lanie J.A."/>
            <person name="Ng W.-L."/>
            <person name="Kazmierczak K.M."/>
            <person name="Andrzejewski T.M."/>
            <person name="Davidsen T.M."/>
            <person name="Wayne K.J."/>
            <person name="Tettelin H."/>
            <person name="Glass J.I."/>
            <person name="Rusch D."/>
            <person name="Podicherti R."/>
            <person name="Tsui H.-C.T."/>
            <person name="Winkler M.E."/>
        </authorList>
    </citation>
    <scope>NUCLEOTIDE SEQUENCE</scope>
</reference>
<dbReference type="EMBL" id="UINC01041144">
    <property type="protein sequence ID" value="SVB42008.1"/>
    <property type="molecule type" value="Genomic_DNA"/>
</dbReference>
<dbReference type="SUPFAM" id="SSF51735">
    <property type="entry name" value="NAD(P)-binding Rossmann-fold domains"/>
    <property type="match status" value="1"/>
</dbReference>
<dbReference type="PANTHER" id="PTHR42760:SF133">
    <property type="entry name" value="3-OXOACYL-[ACYL-CARRIER-PROTEIN] REDUCTASE"/>
    <property type="match status" value="1"/>
</dbReference>
<evidence type="ECO:0008006" key="4">
    <source>
        <dbReference type="Google" id="ProtNLM"/>
    </source>
</evidence>
<dbReference type="PANTHER" id="PTHR42760">
    <property type="entry name" value="SHORT-CHAIN DEHYDROGENASES/REDUCTASES FAMILY MEMBER"/>
    <property type="match status" value="1"/>
</dbReference>
<keyword evidence="2" id="KW-0560">Oxidoreductase</keyword>
<organism evidence="3">
    <name type="scientific">marine metagenome</name>
    <dbReference type="NCBI Taxonomy" id="408172"/>
    <lineage>
        <taxon>unclassified sequences</taxon>
        <taxon>metagenomes</taxon>
        <taxon>ecological metagenomes</taxon>
    </lineage>
</organism>
<sequence>LCSQEIGNIMAKQRNGVIVNVSSIYGNIGTDQRIYGKKDMNTPVAYAATKGAFLNFTRYTAAYWQKKNVRVNTLSLGGVFKNQDKEFVKNYSEKTILGRMARNDEYIGALLFLISDASSYMTGANLIVDGGWTAW</sequence>
<evidence type="ECO:0000313" key="3">
    <source>
        <dbReference type="EMBL" id="SVB42008.1"/>
    </source>
</evidence>
<dbReference type="Gene3D" id="3.40.50.720">
    <property type="entry name" value="NAD(P)-binding Rossmann-like Domain"/>
    <property type="match status" value="1"/>
</dbReference>
<gene>
    <name evidence="3" type="ORF">METZ01_LOCUS194862</name>
</gene>
<protein>
    <recommendedName>
        <fullName evidence="4">SDR family oxidoreductase</fullName>
    </recommendedName>
</protein>
<evidence type="ECO:0000256" key="1">
    <source>
        <dbReference type="ARBA" id="ARBA00006484"/>
    </source>
</evidence>
<dbReference type="InterPro" id="IPR002347">
    <property type="entry name" value="SDR_fam"/>
</dbReference>
<dbReference type="PRINTS" id="PR00081">
    <property type="entry name" value="GDHRDH"/>
</dbReference>
<feature type="non-terminal residue" evidence="3">
    <location>
        <position position="1"/>
    </location>
</feature>